<dbReference type="Proteomes" id="UP000613743">
    <property type="component" value="Unassembled WGS sequence"/>
</dbReference>
<keyword evidence="1" id="KW-0812">Transmembrane</keyword>
<keyword evidence="3" id="KW-1185">Reference proteome</keyword>
<dbReference type="Pfam" id="PF11174">
    <property type="entry name" value="DUF2970"/>
    <property type="match status" value="1"/>
</dbReference>
<evidence type="ECO:0000256" key="1">
    <source>
        <dbReference type="SAM" id="Phobius"/>
    </source>
</evidence>
<feature type="transmembrane region" description="Helical" evidence="1">
    <location>
        <begin position="35"/>
        <end position="58"/>
    </location>
</feature>
<comment type="caution">
    <text evidence="2">The sequence shown here is derived from an EMBL/GenBank/DDBJ whole genome shotgun (WGS) entry which is preliminary data.</text>
</comment>
<name>A0A917NDW1_9GAMM</name>
<evidence type="ECO:0000313" key="3">
    <source>
        <dbReference type="Proteomes" id="UP000613743"/>
    </source>
</evidence>
<reference evidence="2" key="1">
    <citation type="journal article" date="2014" name="Int. J. Syst. Evol. Microbiol.">
        <title>Complete genome sequence of Corynebacterium casei LMG S-19264T (=DSM 44701T), isolated from a smear-ripened cheese.</title>
        <authorList>
            <consortium name="US DOE Joint Genome Institute (JGI-PGF)"/>
            <person name="Walter F."/>
            <person name="Albersmeier A."/>
            <person name="Kalinowski J."/>
            <person name="Ruckert C."/>
        </authorList>
    </citation>
    <scope>NUCLEOTIDE SEQUENCE</scope>
    <source>
        <strain evidence="2">JCM 30804</strain>
    </source>
</reference>
<evidence type="ECO:0008006" key="4">
    <source>
        <dbReference type="Google" id="ProtNLM"/>
    </source>
</evidence>
<evidence type="ECO:0000313" key="2">
    <source>
        <dbReference type="EMBL" id="GGI92534.1"/>
    </source>
</evidence>
<protein>
    <recommendedName>
        <fullName evidence="4">DUF2970 domain-containing protein</fullName>
    </recommendedName>
</protein>
<dbReference type="EMBL" id="BMPZ01000014">
    <property type="protein sequence ID" value="GGI92534.1"/>
    <property type="molecule type" value="Genomic_DNA"/>
</dbReference>
<dbReference type="AlphaFoldDB" id="A0A917NDW1"/>
<accession>A0A917NDW1</accession>
<dbReference type="InterPro" id="IPR021344">
    <property type="entry name" value="DUF2970"/>
</dbReference>
<gene>
    <name evidence="2" type="ORF">GCM10009332_32250</name>
</gene>
<dbReference type="RefSeq" id="WP_188922884.1">
    <property type="nucleotide sequence ID" value="NZ_BMPZ01000014.1"/>
</dbReference>
<sequence length="59" mass="6601">MDFWQVLSSTLAAFFGVQKESNRVRDFNHDSPLPFIIAGIILAVALVLCLVVIVYYVLS</sequence>
<organism evidence="2 3">
    <name type="scientific">Shewanella gelidii</name>
    <dbReference type="NCBI Taxonomy" id="1642821"/>
    <lineage>
        <taxon>Bacteria</taxon>
        <taxon>Pseudomonadati</taxon>
        <taxon>Pseudomonadota</taxon>
        <taxon>Gammaproteobacteria</taxon>
        <taxon>Alteromonadales</taxon>
        <taxon>Shewanellaceae</taxon>
        <taxon>Shewanella</taxon>
    </lineage>
</organism>
<reference evidence="2" key="2">
    <citation type="submission" date="2020-09" db="EMBL/GenBank/DDBJ databases">
        <authorList>
            <person name="Sun Q."/>
            <person name="Ohkuma M."/>
        </authorList>
    </citation>
    <scope>NUCLEOTIDE SEQUENCE</scope>
    <source>
        <strain evidence="2">JCM 30804</strain>
    </source>
</reference>
<proteinExistence type="predicted"/>
<keyword evidence="1" id="KW-0472">Membrane</keyword>
<keyword evidence="1" id="KW-1133">Transmembrane helix</keyword>